<keyword evidence="4 7" id="KW-0812">Transmembrane</keyword>
<sequence length="525" mass="57366">MIQRFNKIPKTNDARRDLSEPKAKPLWLIGCITLVLGSLLLLQLMLHGHIGAVDEYDDGVYFASAMNLGHGVLPYKDFAFLQPPVILYLLLPATWFGNHFGTMFGLEVARSFIDLIPLCNVVLVGLVLRTRKTTSLLLGMGVMAFYEGTITSAQTVLIEPALCLFCLIAIVIIFWEQKLTSSMWRLSLGGISFGIAGATKLWAVFPFLIVAVILLRRSVGVSLRFVLATGLGFLIPIAPFLVTSPFSFFNQILFTQARRGFSGLTIFGRISSLSSELYIYHWDKVVGVLVAIVVLLTFISLSLKVIKNVGSSNWESIEVFGIGSTLIVGAILAVAPAYYYHYAGFVAPFCAFGIVGLFEYFTNSPLGLDDLQQRRRYRAKSQKVFVGALLAILVIGDFVGIFENPAAPIVPPVAKAAVQSLGCVVSDVPTVMILMNRLTTFTKGCPNVVDWNGQERVVDFGASGVASDASNPAFQKMVLSWFRSATTVVLGGAYPGVGPVAMRYLRANYRSTYNKSLGITIYSKL</sequence>
<comment type="subcellular location">
    <subcellularLocation>
        <location evidence="1">Endomembrane system</location>
        <topology evidence="1">Multi-pass membrane protein</topology>
    </subcellularLocation>
</comment>
<reference evidence="9 10" key="1">
    <citation type="submission" date="2015-01" db="EMBL/GenBank/DDBJ databases">
        <title>Draft genome of the acidophilic iron oxidizer Acidithrix ferrooxidans strain Py-F3.</title>
        <authorList>
            <person name="Poehlein A."/>
            <person name="Eisen S."/>
            <person name="Schloemann M."/>
            <person name="Johnson B.D."/>
            <person name="Daniel R."/>
            <person name="Muehling M."/>
        </authorList>
    </citation>
    <scope>NUCLEOTIDE SEQUENCE [LARGE SCALE GENOMIC DNA]</scope>
    <source>
        <strain evidence="9 10">Py-F3</strain>
    </source>
</reference>
<keyword evidence="10" id="KW-1185">Reference proteome</keyword>
<keyword evidence="6 7" id="KW-0472">Membrane</keyword>
<feature type="transmembrane region" description="Helical" evidence="7">
    <location>
        <begin position="186"/>
        <end position="213"/>
    </location>
</feature>
<feature type="transmembrane region" description="Helical" evidence="7">
    <location>
        <begin position="225"/>
        <end position="249"/>
    </location>
</feature>
<evidence type="ECO:0000256" key="6">
    <source>
        <dbReference type="ARBA" id="ARBA00023136"/>
    </source>
</evidence>
<name>A0A0D8HLR3_9ACTN</name>
<accession>A0A0D8HLR3</accession>
<dbReference type="RefSeq" id="WP_052604120.1">
    <property type="nucleotide sequence ID" value="NZ_JXYS01000005.1"/>
</dbReference>
<dbReference type="Pfam" id="PF02366">
    <property type="entry name" value="PMT"/>
    <property type="match status" value="1"/>
</dbReference>
<dbReference type="OrthoDB" id="5485682at2"/>
<dbReference type="GO" id="GO:0006493">
    <property type="term" value="P:protein O-linked glycosylation"/>
    <property type="evidence" value="ECO:0007669"/>
    <property type="project" value="InterPro"/>
</dbReference>
<feature type="transmembrane region" description="Helical" evidence="7">
    <location>
        <begin position="286"/>
        <end position="306"/>
    </location>
</feature>
<evidence type="ECO:0000256" key="7">
    <source>
        <dbReference type="SAM" id="Phobius"/>
    </source>
</evidence>
<evidence type="ECO:0000256" key="5">
    <source>
        <dbReference type="ARBA" id="ARBA00022989"/>
    </source>
</evidence>
<evidence type="ECO:0000256" key="3">
    <source>
        <dbReference type="ARBA" id="ARBA00022679"/>
    </source>
</evidence>
<evidence type="ECO:0000256" key="1">
    <source>
        <dbReference type="ARBA" id="ARBA00004127"/>
    </source>
</evidence>
<evidence type="ECO:0000259" key="8">
    <source>
        <dbReference type="Pfam" id="PF02366"/>
    </source>
</evidence>
<comment type="caution">
    <text evidence="9">The sequence shown here is derived from an EMBL/GenBank/DDBJ whole genome shotgun (WGS) entry which is preliminary data.</text>
</comment>
<feature type="transmembrane region" description="Helical" evidence="7">
    <location>
        <begin position="78"/>
        <end position="96"/>
    </location>
</feature>
<feature type="transmembrane region" description="Helical" evidence="7">
    <location>
        <begin position="318"/>
        <end position="339"/>
    </location>
</feature>
<evidence type="ECO:0000313" key="9">
    <source>
        <dbReference type="EMBL" id="KJF18799.1"/>
    </source>
</evidence>
<gene>
    <name evidence="9" type="ORF">AXFE_02950</name>
</gene>
<evidence type="ECO:0000256" key="2">
    <source>
        <dbReference type="ARBA" id="ARBA00022676"/>
    </source>
</evidence>
<dbReference type="InterPro" id="IPR003342">
    <property type="entry name" value="ArnT-like_N"/>
</dbReference>
<feature type="transmembrane region" description="Helical" evidence="7">
    <location>
        <begin position="148"/>
        <end position="174"/>
    </location>
</feature>
<feature type="transmembrane region" description="Helical" evidence="7">
    <location>
        <begin position="345"/>
        <end position="363"/>
    </location>
</feature>
<dbReference type="GO" id="GO:0012505">
    <property type="term" value="C:endomembrane system"/>
    <property type="evidence" value="ECO:0007669"/>
    <property type="project" value="UniProtKB-SubCell"/>
</dbReference>
<keyword evidence="3" id="KW-0808">Transferase</keyword>
<organism evidence="9 10">
    <name type="scientific">Acidithrix ferrooxidans</name>
    <dbReference type="NCBI Taxonomy" id="1280514"/>
    <lineage>
        <taxon>Bacteria</taxon>
        <taxon>Bacillati</taxon>
        <taxon>Actinomycetota</taxon>
        <taxon>Acidimicrobiia</taxon>
        <taxon>Acidimicrobiales</taxon>
        <taxon>Acidimicrobiaceae</taxon>
        <taxon>Acidithrix</taxon>
    </lineage>
</organism>
<proteinExistence type="predicted"/>
<keyword evidence="5 7" id="KW-1133">Transmembrane helix</keyword>
<evidence type="ECO:0000256" key="4">
    <source>
        <dbReference type="ARBA" id="ARBA00022692"/>
    </source>
</evidence>
<evidence type="ECO:0000313" key="10">
    <source>
        <dbReference type="Proteomes" id="UP000032360"/>
    </source>
</evidence>
<dbReference type="GO" id="GO:0016020">
    <property type="term" value="C:membrane"/>
    <property type="evidence" value="ECO:0007669"/>
    <property type="project" value="InterPro"/>
</dbReference>
<dbReference type="GO" id="GO:0000030">
    <property type="term" value="F:mannosyltransferase activity"/>
    <property type="evidence" value="ECO:0007669"/>
    <property type="project" value="InterPro"/>
</dbReference>
<dbReference type="STRING" id="1280514.AXFE_02950"/>
<dbReference type="EMBL" id="JXYS01000005">
    <property type="protein sequence ID" value="KJF18799.1"/>
    <property type="molecule type" value="Genomic_DNA"/>
</dbReference>
<feature type="domain" description="ArnT-like N-terminal" evidence="8">
    <location>
        <begin position="121"/>
        <end position="215"/>
    </location>
</feature>
<feature type="transmembrane region" description="Helical" evidence="7">
    <location>
        <begin position="25"/>
        <end position="46"/>
    </location>
</feature>
<keyword evidence="2" id="KW-0328">Glycosyltransferase</keyword>
<dbReference type="Proteomes" id="UP000032360">
    <property type="component" value="Unassembled WGS sequence"/>
</dbReference>
<dbReference type="AlphaFoldDB" id="A0A0D8HLR3"/>
<protein>
    <recommendedName>
        <fullName evidence="8">ArnT-like N-terminal domain-containing protein</fullName>
    </recommendedName>
</protein>
<feature type="transmembrane region" description="Helical" evidence="7">
    <location>
        <begin position="384"/>
        <end position="402"/>
    </location>
</feature>